<evidence type="ECO:0000256" key="1">
    <source>
        <dbReference type="SAM" id="MobiDB-lite"/>
    </source>
</evidence>
<evidence type="ECO:0000259" key="2">
    <source>
        <dbReference type="SMART" id="SM01310"/>
    </source>
</evidence>
<sequence>MCGDGLTKDHDAMTQIALENITLWSSSERRVSWFIDLLTSTTSVDYVKLIVSCLDYSADDSLTRVALQTALTSTSEAGRKWSTRFLGVLASHELQGFAEWGMNMLLAQLADPSPKVVRHAVRLLHRWMPFYPESVALLQNVRLDALGDAGTMLKTHLFANEEYVKSNLDDVQVEFDLWRKQFNARYVDLIDEDMKVALINVKRSLDGRFARISSDKSSRQRVPLPVHFYGQMALHTTGQQILLKSGDVERLLDFLRSWPVSVEMNQLRNVKAAILALAQIAGSRNSRALNILPQETVPIICRYAEQCPVLSVRGVAFWAMNLIGSSKRGARLIALLGWESNRYTEVIGEVAINGWNLPAVDDAKIWIRCIDGYRVAEESLDKLQPSEACTSRVSRNNSATSIATTPTDVNSGILEELIRVERNDVSCRRLETPVRVGRTFTVDSVINSGFGSAPKDDSDLRHAENEENPETSHVARRKVTGPSETAGIVVFGTSIDFQLRAYREFRCVFTHLGEQQGITADSPSTMTVHSGGTVIALPGQADLLCKDIFARETKKSRHVGVSSLLKEEHGGSPLRIVEKKPHNGKLCFYCSWSEEIFGSKVGVGEQAVQSESRAVLLSVVQLMESKHISPEKKLINTKPLVVGFGYHLTDVGWLSNGELSISRNQPADKRGQVAQCGEPVLLDVALGALLFYLKCQLQLFAIFEVSFREGRKICERQIGSQNLVSVWLCTVRTKPVSLQKAVNGSLATLSPLSRRVKIAAKFMMFDSDQCRFVGLCCM</sequence>
<dbReference type="InterPro" id="IPR029451">
    <property type="entry name" value="RICTOR_M"/>
</dbReference>
<dbReference type="GO" id="GO:0051897">
    <property type="term" value="P:positive regulation of phosphatidylinositol 3-kinase/protein kinase B signal transduction"/>
    <property type="evidence" value="ECO:0007669"/>
    <property type="project" value="TreeGrafter"/>
</dbReference>
<dbReference type="SUPFAM" id="SSF48371">
    <property type="entry name" value="ARM repeat"/>
    <property type="match status" value="1"/>
</dbReference>
<dbReference type="GO" id="GO:0038203">
    <property type="term" value="P:TORC2 signaling"/>
    <property type="evidence" value="ECO:0007669"/>
    <property type="project" value="TreeGrafter"/>
</dbReference>
<dbReference type="InterPro" id="IPR028268">
    <property type="entry name" value="Pianissimo_fam"/>
</dbReference>
<keyword evidence="4" id="KW-1185">Reference proteome</keyword>
<dbReference type="Pfam" id="PF14666">
    <property type="entry name" value="RICTOR_M"/>
    <property type="match status" value="1"/>
</dbReference>
<dbReference type="Pfam" id="PF14663">
    <property type="entry name" value="RasGEF_N_2"/>
    <property type="match status" value="1"/>
</dbReference>
<evidence type="ECO:0000313" key="3">
    <source>
        <dbReference type="EMBL" id="KHN72347.1"/>
    </source>
</evidence>
<evidence type="ECO:0000313" key="4">
    <source>
        <dbReference type="Proteomes" id="UP000031036"/>
    </source>
</evidence>
<dbReference type="GO" id="GO:0043539">
    <property type="term" value="F:protein serine/threonine kinase activator activity"/>
    <property type="evidence" value="ECO:0007669"/>
    <property type="project" value="TreeGrafter"/>
</dbReference>
<feature type="domain" description="Rapamycin-insensitive companion of mTOR" evidence="2">
    <location>
        <begin position="267"/>
        <end position="340"/>
    </location>
</feature>
<proteinExistence type="predicted"/>
<dbReference type="InterPro" id="IPR029452">
    <property type="entry name" value="RICTOR_V"/>
</dbReference>
<protein>
    <submittedName>
        <fullName evidence="3">Rapamycin-insensitive companion of mTOR</fullName>
    </submittedName>
</protein>
<dbReference type="Proteomes" id="UP000031036">
    <property type="component" value="Unassembled WGS sequence"/>
</dbReference>
<dbReference type="STRING" id="6265.A0A0B2UTB2"/>
<dbReference type="AlphaFoldDB" id="A0A0B2UTB2"/>
<accession>A0A0B2UTB2</accession>
<dbReference type="Pfam" id="PF14668">
    <property type="entry name" value="RICTOR_V"/>
    <property type="match status" value="1"/>
</dbReference>
<feature type="compositionally biased region" description="Basic and acidic residues" evidence="1">
    <location>
        <begin position="454"/>
        <end position="465"/>
    </location>
</feature>
<dbReference type="SMART" id="SM01310">
    <property type="entry name" value="RICTOR_V"/>
    <property type="match status" value="1"/>
</dbReference>
<dbReference type="PANTHER" id="PTHR13298:SF11">
    <property type="entry name" value="RAPAMYCIN-INSENSITIVE COMPANION OF MTOR"/>
    <property type="match status" value="1"/>
</dbReference>
<dbReference type="OrthoDB" id="271111at2759"/>
<organism evidence="3 4">
    <name type="scientific">Toxocara canis</name>
    <name type="common">Canine roundworm</name>
    <dbReference type="NCBI Taxonomy" id="6265"/>
    <lineage>
        <taxon>Eukaryota</taxon>
        <taxon>Metazoa</taxon>
        <taxon>Ecdysozoa</taxon>
        <taxon>Nematoda</taxon>
        <taxon>Chromadorea</taxon>
        <taxon>Rhabditida</taxon>
        <taxon>Spirurina</taxon>
        <taxon>Ascaridomorpha</taxon>
        <taxon>Ascaridoidea</taxon>
        <taxon>Toxocaridae</taxon>
        <taxon>Toxocara</taxon>
    </lineage>
</organism>
<dbReference type="EMBL" id="JPKZ01003257">
    <property type="protein sequence ID" value="KHN72347.1"/>
    <property type="molecule type" value="Genomic_DNA"/>
</dbReference>
<feature type="region of interest" description="Disordered" evidence="1">
    <location>
        <begin position="451"/>
        <end position="479"/>
    </location>
</feature>
<reference evidence="3 4" key="1">
    <citation type="submission" date="2014-11" db="EMBL/GenBank/DDBJ databases">
        <title>Genetic blueprint of the zoonotic pathogen Toxocara canis.</title>
        <authorList>
            <person name="Zhu X.-Q."/>
            <person name="Korhonen P.K."/>
            <person name="Cai H."/>
            <person name="Young N.D."/>
            <person name="Nejsum P."/>
            <person name="von Samson-Himmelstjerna G."/>
            <person name="Boag P.R."/>
            <person name="Tan P."/>
            <person name="Li Q."/>
            <person name="Min J."/>
            <person name="Yang Y."/>
            <person name="Wang X."/>
            <person name="Fang X."/>
            <person name="Hall R.S."/>
            <person name="Hofmann A."/>
            <person name="Sternberg P.W."/>
            <person name="Jex A.R."/>
            <person name="Gasser R.B."/>
        </authorList>
    </citation>
    <scope>NUCLEOTIDE SEQUENCE [LARGE SCALE GENOMIC DNA]</scope>
    <source>
        <strain evidence="3">PN_DK_2014</strain>
    </source>
</reference>
<dbReference type="GO" id="GO:0031932">
    <property type="term" value="C:TORC2 complex"/>
    <property type="evidence" value="ECO:0007669"/>
    <property type="project" value="InterPro"/>
</dbReference>
<dbReference type="InterPro" id="IPR029453">
    <property type="entry name" value="Rictor_IV"/>
</dbReference>
<dbReference type="InterPro" id="IPR016024">
    <property type="entry name" value="ARM-type_fold"/>
</dbReference>
<name>A0A0B2UTB2_TOXCA</name>
<gene>
    <name evidence="3" type="primary">Rictor</name>
    <name evidence="3" type="ORF">Tcan_12973</name>
</gene>
<dbReference type="SMART" id="SM01303">
    <property type="entry name" value="RasGEF_N_2"/>
    <property type="match status" value="1"/>
</dbReference>
<comment type="caution">
    <text evidence="3">The sequence shown here is derived from an EMBL/GenBank/DDBJ whole genome shotgun (WGS) entry which is preliminary data.</text>
</comment>
<dbReference type="PANTHER" id="PTHR13298">
    <property type="entry name" value="CYTOSOLIC REGULATOR PIANISSIMO"/>
    <property type="match status" value="1"/>
</dbReference>